<keyword evidence="1" id="KW-0472">Membrane</keyword>
<comment type="caution">
    <text evidence="2">The sequence shown here is derived from an EMBL/GenBank/DDBJ whole genome shotgun (WGS) entry which is preliminary data.</text>
</comment>
<organism evidence="2 3">
    <name type="scientific">Stutzerimonas azotifigens</name>
    <dbReference type="NCBI Taxonomy" id="291995"/>
    <lineage>
        <taxon>Bacteria</taxon>
        <taxon>Pseudomonadati</taxon>
        <taxon>Pseudomonadota</taxon>
        <taxon>Gammaproteobacteria</taxon>
        <taxon>Pseudomonadales</taxon>
        <taxon>Pseudomonadaceae</taxon>
        <taxon>Stutzerimonas</taxon>
    </lineage>
</organism>
<reference evidence="2 3" key="1">
    <citation type="submission" date="2020-02" db="EMBL/GenBank/DDBJ databases">
        <title>Synteny-based analysis reveals conserved mechanism for high triclosan tolerance in Pseudomonas, as well as instances of horizontal transfer.</title>
        <authorList>
            <person name="Mcfarland A.G."/>
            <person name="Bertucci H.K."/>
            <person name="Litmann E."/>
            <person name="Shen J."/>
            <person name="Huttenhower C."/>
            <person name="Hartmann E.M."/>
        </authorList>
    </citation>
    <scope>NUCLEOTIDE SEQUENCE [LARGE SCALE GENOMIC DNA]</scope>
    <source>
        <strain evidence="2 3">115A1</strain>
    </source>
</reference>
<evidence type="ECO:0000256" key="1">
    <source>
        <dbReference type="SAM" id="Phobius"/>
    </source>
</evidence>
<gene>
    <name evidence="2" type="ORF">G7026_00530</name>
</gene>
<accession>A0ABR5YV72</accession>
<evidence type="ECO:0008006" key="4">
    <source>
        <dbReference type="Google" id="ProtNLM"/>
    </source>
</evidence>
<evidence type="ECO:0000313" key="3">
    <source>
        <dbReference type="Proteomes" id="UP000786387"/>
    </source>
</evidence>
<proteinExistence type="predicted"/>
<name>A0ABR5YV72_9GAMM</name>
<feature type="transmembrane region" description="Helical" evidence="1">
    <location>
        <begin position="6"/>
        <end position="28"/>
    </location>
</feature>
<keyword evidence="1" id="KW-1133">Transmembrane helix</keyword>
<evidence type="ECO:0000313" key="2">
    <source>
        <dbReference type="EMBL" id="MBA1271828.1"/>
    </source>
</evidence>
<dbReference type="EMBL" id="JAAMRF010000001">
    <property type="protein sequence ID" value="MBA1271828.1"/>
    <property type="molecule type" value="Genomic_DNA"/>
</dbReference>
<dbReference type="Proteomes" id="UP000786387">
    <property type="component" value="Unassembled WGS sequence"/>
</dbReference>
<feature type="transmembrane region" description="Helical" evidence="1">
    <location>
        <begin position="49"/>
        <end position="69"/>
    </location>
</feature>
<sequence>MRMLLFIHLLGASVWVGGHLVLLLGVLPGALWRRDVEVVRGFERRYERVGLPALGLQVVSGLWLASLWLPPTAWLGSSVLAQVVQTKLMLLAPWE</sequence>
<keyword evidence="3" id="KW-1185">Reference proteome</keyword>
<protein>
    <recommendedName>
        <fullName evidence="4">Copper transporter</fullName>
    </recommendedName>
</protein>
<keyword evidence="1" id="KW-0812">Transmembrane</keyword>